<dbReference type="SUPFAM" id="SSF158472">
    <property type="entry name" value="HAMP domain-like"/>
    <property type="match status" value="1"/>
</dbReference>
<name>A0ABV1I645_9FIRM</name>
<protein>
    <recommendedName>
        <fullName evidence="3">histidine kinase</fullName>
        <ecNumber evidence="3">2.7.13.3</ecNumber>
    </recommendedName>
</protein>
<dbReference type="SMART" id="SM00388">
    <property type="entry name" value="HisKA"/>
    <property type="match status" value="1"/>
</dbReference>
<dbReference type="SUPFAM" id="SSF47384">
    <property type="entry name" value="Homodimeric domain of signal transducing histidine kinase"/>
    <property type="match status" value="1"/>
</dbReference>
<dbReference type="PROSITE" id="PS50109">
    <property type="entry name" value="HIS_KIN"/>
    <property type="match status" value="1"/>
</dbReference>
<dbReference type="PROSITE" id="PS50885">
    <property type="entry name" value="HAMP"/>
    <property type="match status" value="1"/>
</dbReference>
<keyword evidence="4" id="KW-1003">Cell membrane</keyword>
<evidence type="ECO:0000256" key="14">
    <source>
        <dbReference type="SAM" id="Coils"/>
    </source>
</evidence>
<dbReference type="Proteomes" id="UP001494672">
    <property type="component" value="Unassembled WGS sequence"/>
</dbReference>
<evidence type="ECO:0000313" key="18">
    <source>
        <dbReference type="EMBL" id="MEQ2591681.1"/>
    </source>
</evidence>
<evidence type="ECO:0000256" key="8">
    <source>
        <dbReference type="ARBA" id="ARBA00022741"/>
    </source>
</evidence>
<dbReference type="InterPro" id="IPR003661">
    <property type="entry name" value="HisK_dim/P_dom"/>
</dbReference>
<dbReference type="InterPro" id="IPR050398">
    <property type="entry name" value="HssS/ArlS-like"/>
</dbReference>
<dbReference type="InterPro" id="IPR036890">
    <property type="entry name" value="HATPase_C_sf"/>
</dbReference>
<accession>A0ABV1I645</accession>
<dbReference type="EMBL" id="JBBNGJ010000001">
    <property type="protein sequence ID" value="MEQ2591681.1"/>
    <property type="molecule type" value="Genomic_DNA"/>
</dbReference>
<dbReference type="CDD" id="cd00082">
    <property type="entry name" value="HisKA"/>
    <property type="match status" value="1"/>
</dbReference>
<dbReference type="Gene3D" id="1.10.287.130">
    <property type="match status" value="1"/>
</dbReference>
<proteinExistence type="predicted"/>
<dbReference type="CDD" id="cd06225">
    <property type="entry name" value="HAMP"/>
    <property type="match status" value="1"/>
</dbReference>
<evidence type="ECO:0000259" key="16">
    <source>
        <dbReference type="PROSITE" id="PS50109"/>
    </source>
</evidence>
<reference evidence="18 19" key="1">
    <citation type="submission" date="2024-04" db="EMBL/GenBank/DDBJ databases">
        <title>Human intestinal bacterial collection.</title>
        <authorList>
            <person name="Pauvert C."/>
            <person name="Hitch T.C.A."/>
            <person name="Clavel T."/>
        </authorList>
    </citation>
    <scope>NUCLEOTIDE SEQUENCE [LARGE SCALE GENOMIC DNA]</scope>
    <source>
        <strain evidence="18 19">CLA-AA-H181</strain>
    </source>
</reference>
<dbReference type="GO" id="GO:0016301">
    <property type="term" value="F:kinase activity"/>
    <property type="evidence" value="ECO:0007669"/>
    <property type="project" value="UniProtKB-KW"/>
</dbReference>
<feature type="coiled-coil region" evidence="14">
    <location>
        <begin position="244"/>
        <end position="275"/>
    </location>
</feature>
<evidence type="ECO:0000256" key="10">
    <source>
        <dbReference type="ARBA" id="ARBA00022840"/>
    </source>
</evidence>
<feature type="domain" description="HAMP" evidence="17">
    <location>
        <begin position="204"/>
        <end position="256"/>
    </location>
</feature>
<dbReference type="Gene3D" id="3.30.565.10">
    <property type="entry name" value="Histidine kinase-like ATPase, C-terminal domain"/>
    <property type="match status" value="1"/>
</dbReference>
<evidence type="ECO:0000256" key="15">
    <source>
        <dbReference type="SAM" id="Phobius"/>
    </source>
</evidence>
<dbReference type="EC" id="2.7.13.3" evidence="3"/>
<organism evidence="18 19">
    <name type="scientific">Coprococcus aceti</name>
    <dbReference type="NCBI Taxonomy" id="2981786"/>
    <lineage>
        <taxon>Bacteria</taxon>
        <taxon>Bacillati</taxon>
        <taxon>Bacillota</taxon>
        <taxon>Clostridia</taxon>
        <taxon>Lachnospirales</taxon>
        <taxon>Lachnospiraceae</taxon>
        <taxon>Coprococcus</taxon>
    </lineage>
</organism>
<dbReference type="InterPro" id="IPR003660">
    <property type="entry name" value="HAMP_dom"/>
</dbReference>
<feature type="transmembrane region" description="Helical" evidence="15">
    <location>
        <begin position="183"/>
        <end position="202"/>
    </location>
</feature>
<dbReference type="PANTHER" id="PTHR45528:SF1">
    <property type="entry name" value="SENSOR HISTIDINE KINASE CPXA"/>
    <property type="match status" value="1"/>
</dbReference>
<evidence type="ECO:0000256" key="4">
    <source>
        <dbReference type="ARBA" id="ARBA00022475"/>
    </source>
</evidence>
<evidence type="ECO:0000256" key="7">
    <source>
        <dbReference type="ARBA" id="ARBA00022692"/>
    </source>
</evidence>
<sequence>MKKSKRTSIRTKITLSLVATILIMVVMSCAITMIFIKKYFYHSMEQMLLDTYNSCNKLFGRDEDIDSKELANDVINQSGAMIFIFDSVNMHVYTTVNEEAAVYNNLSFIADYFNYSGGKNPDNPKIKRKQIEKTDKYDIQITNDRNTGNSYYDVVGFLDNGFVVIIRKPISSVDSTIVTSLKFFLLVFSVVALLGFVMVYFISNAVAKPIKNLASVANRMAQLDLDVKVDHASNDEIGELADSMNEMSYQLRNTLTELQQANAKLQTDIDEKVQIDEMRKEFLSHVSHELKTPIALIQGYAEGLKDNVIEDDESKEFYCDVILDEAGKMNKLVRQLLDLNELEFGVDRVHPVVFDIDALIKNVVDSSSILVEQNHAEVELADELNDVCNVYADEFMIEQVFTNYFTNALHYCNDGGKVRVWTANKDYDQPRRTEDGLVTGNLRVFVYDEGPNIPDDELDKVFIKFYKVDKARTREYGGSGIGLSIVAASMAAHNKNYGVYNVENGVVFYFDLDIIQQDDGEPEMIPENSADNTSEQ</sequence>
<dbReference type="SMART" id="SM00387">
    <property type="entry name" value="HATPase_c"/>
    <property type="match status" value="1"/>
</dbReference>
<evidence type="ECO:0000256" key="9">
    <source>
        <dbReference type="ARBA" id="ARBA00022777"/>
    </source>
</evidence>
<comment type="caution">
    <text evidence="18">The sequence shown here is derived from an EMBL/GenBank/DDBJ whole genome shotgun (WGS) entry which is preliminary data.</text>
</comment>
<evidence type="ECO:0000256" key="2">
    <source>
        <dbReference type="ARBA" id="ARBA00004651"/>
    </source>
</evidence>
<dbReference type="PRINTS" id="PR00344">
    <property type="entry name" value="BCTRLSENSOR"/>
</dbReference>
<dbReference type="SUPFAM" id="SSF55874">
    <property type="entry name" value="ATPase domain of HSP90 chaperone/DNA topoisomerase II/histidine kinase"/>
    <property type="match status" value="1"/>
</dbReference>
<keyword evidence="13 15" id="KW-0472">Membrane</keyword>
<gene>
    <name evidence="18" type="ORF">AAAU18_01970</name>
</gene>
<keyword evidence="19" id="KW-1185">Reference proteome</keyword>
<dbReference type="InterPro" id="IPR005467">
    <property type="entry name" value="His_kinase_dom"/>
</dbReference>
<evidence type="ECO:0000256" key="3">
    <source>
        <dbReference type="ARBA" id="ARBA00012438"/>
    </source>
</evidence>
<keyword evidence="9 18" id="KW-0418">Kinase</keyword>
<dbReference type="Pfam" id="PF00672">
    <property type="entry name" value="HAMP"/>
    <property type="match status" value="1"/>
</dbReference>
<dbReference type="Pfam" id="PF02518">
    <property type="entry name" value="HATPase_c"/>
    <property type="match status" value="1"/>
</dbReference>
<evidence type="ECO:0000259" key="17">
    <source>
        <dbReference type="PROSITE" id="PS50885"/>
    </source>
</evidence>
<dbReference type="Pfam" id="PF00512">
    <property type="entry name" value="HisKA"/>
    <property type="match status" value="1"/>
</dbReference>
<evidence type="ECO:0000256" key="6">
    <source>
        <dbReference type="ARBA" id="ARBA00022679"/>
    </source>
</evidence>
<dbReference type="PANTHER" id="PTHR45528">
    <property type="entry name" value="SENSOR HISTIDINE KINASE CPXA"/>
    <property type="match status" value="1"/>
</dbReference>
<dbReference type="InterPro" id="IPR003594">
    <property type="entry name" value="HATPase_dom"/>
</dbReference>
<evidence type="ECO:0000256" key="12">
    <source>
        <dbReference type="ARBA" id="ARBA00023012"/>
    </source>
</evidence>
<keyword evidence="7 15" id="KW-0812">Transmembrane</keyword>
<comment type="subcellular location">
    <subcellularLocation>
        <location evidence="2">Cell membrane</location>
        <topology evidence="2">Multi-pass membrane protein</topology>
    </subcellularLocation>
</comment>
<dbReference type="Gene3D" id="6.10.340.10">
    <property type="match status" value="1"/>
</dbReference>
<evidence type="ECO:0000313" key="19">
    <source>
        <dbReference type="Proteomes" id="UP001494672"/>
    </source>
</evidence>
<feature type="domain" description="Histidine kinase" evidence="16">
    <location>
        <begin position="285"/>
        <end position="516"/>
    </location>
</feature>
<keyword evidence="14" id="KW-0175">Coiled coil</keyword>
<evidence type="ECO:0000256" key="13">
    <source>
        <dbReference type="ARBA" id="ARBA00023136"/>
    </source>
</evidence>
<keyword evidence="6" id="KW-0808">Transferase</keyword>
<dbReference type="PROSITE" id="PS51257">
    <property type="entry name" value="PROKAR_LIPOPROTEIN"/>
    <property type="match status" value="1"/>
</dbReference>
<keyword evidence="10" id="KW-0067">ATP-binding</keyword>
<keyword evidence="12" id="KW-0902">Two-component regulatory system</keyword>
<keyword evidence="8" id="KW-0547">Nucleotide-binding</keyword>
<keyword evidence="5" id="KW-0597">Phosphoprotein</keyword>
<evidence type="ECO:0000256" key="11">
    <source>
        <dbReference type="ARBA" id="ARBA00022989"/>
    </source>
</evidence>
<comment type="catalytic activity">
    <reaction evidence="1">
        <text>ATP + protein L-histidine = ADP + protein N-phospho-L-histidine.</text>
        <dbReference type="EC" id="2.7.13.3"/>
    </reaction>
</comment>
<dbReference type="InterPro" id="IPR004358">
    <property type="entry name" value="Sig_transdc_His_kin-like_C"/>
</dbReference>
<evidence type="ECO:0000256" key="5">
    <source>
        <dbReference type="ARBA" id="ARBA00022553"/>
    </source>
</evidence>
<evidence type="ECO:0000256" key="1">
    <source>
        <dbReference type="ARBA" id="ARBA00000085"/>
    </source>
</evidence>
<dbReference type="InterPro" id="IPR036097">
    <property type="entry name" value="HisK_dim/P_sf"/>
</dbReference>
<dbReference type="RefSeq" id="WP_349092711.1">
    <property type="nucleotide sequence ID" value="NZ_JBBNGJ010000001.1"/>
</dbReference>
<feature type="transmembrane region" description="Helical" evidence="15">
    <location>
        <begin position="12"/>
        <end position="36"/>
    </location>
</feature>
<dbReference type="SMART" id="SM00304">
    <property type="entry name" value="HAMP"/>
    <property type="match status" value="1"/>
</dbReference>
<keyword evidence="11 15" id="KW-1133">Transmembrane helix</keyword>